<accession>A0A1W7A7Z5</accession>
<evidence type="ECO:0000313" key="2">
    <source>
        <dbReference type="EMBL" id="ARQ05752.1"/>
    </source>
</evidence>
<keyword evidence="1" id="KW-0812">Transmembrane</keyword>
<evidence type="ECO:0000313" key="3">
    <source>
        <dbReference type="Proteomes" id="UP000194154"/>
    </source>
</evidence>
<keyword evidence="3" id="KW-1185">Reference proteome</keyword>
<dbReference type="Proteomes" id="UP000194154">
    <property type="component" value="Chromosome"/>
</dbReference>
<keyword evidence="1" id="KW-0472">Membrane</keyword>
<dbReference type="EMBL" id="CP021059">
    <property type="protein sequence ID" value="ARQ05752.1"/>
    <property type="molecule type" value="Genomic_DNA"/>
</dbReference>
<evidence type="ECO:0000256" key="1">
    <source>
        <dbReference type="SAM" id="Phobius"/>
    </source>
</evidence>
<keyword evidence="1" id="KW-1133">Transmembrane helix</keyword>
<organism evidence="2 3">
    <name type="scientific">Macrococcoides canis</name>
    <dbReference type="NCBI Taxonomy" id="1855823"/>
    <lineage>
        <taxon>Bacteria</taxon>
        <taxon>Bacillati</taxon>
        <taxon>Bacillota</taxon>
        <taxon>Bacilli</taxon>
        <taxon>Bacillales</taxon>
        <taxon>Staphylococcaceae</taxon>
        <taxon>Macrococcoides</taxon>
    </lineage>
</organism>
<reference evidence="2 3" key="1">
    <citation type="journal article" date="2017" name="Int. J. Syst. Evol. Microbiol.">
        <title>Macrococcus canis sp. nov., a skin bacterium associated with infections in dogs.</title>
        <authorList>
            <person name="Gobeli Brawand S."/>
            <person name="Cotting K."/>
            <person name="Gomez-Sanz E."/>
            <person name="Collaud A."/>
            <person name="Thomann A."/>
            <person name="Brodard I."/>
            <person name="Rodriguez-Campos S."/>
            <person name="Strauss C."/>
            <person name="Perreten V."/>
        </authorList>
    </citation>
    <scope>NUCLEOTIDE SEQUENCE [LARGE SCALE GENOMIC DNA]</scope>
    <source>
        <strain evidence="2 3">KM45013</strain>
    </source>
</reference>
<dbReference type="AlphaFoldDB" id="A0A1W7A7Z5"/>
<gene>
    <name evidence="2" type="ORF">MCCS_00800</name>
</gene>
<feature type="transmembrane region" description="Helical" evidence="1">
    <location>
        <begin position="12"/>
        <end position="33"/>
    </location>
</feature>
<protein>
    <submittedName>
        <fullName evidence="2">Uncharacterized protein</fullName>
    </submittedName>
</protein>
<sequence>MNNSKQKTSNLKVVIELIFRSILGLIAYIQNWLG</sequence>
<proteinExistence type="predicted"/>
<name>A0A1W7A7Z5_9STAP</name>
<dbReference type="KEGG" id="mcak:MCCS_00800"/>
<dbReference type="STRING" id="1855823.MCCS_00800"/>